<organism evidence="1 2">
    <name type="scientific">Limimaricola cinnabarinus LL-001</name>
    <dbReference type="NCBI Taxonomy" id="1337093"/>
    <lineage>
        <taxon>Bacteria</taxon>
        <taxon>Pseudomonadati</taxon>
        <taxon>Pseudomonadota</taxon>
        <taxon>Alphaproteobacteria</taxon>
        <taxon>Rhodobacterales</taxon>
        <taxon>Paracoccaceae</taxon>
        <taxon>Limimaricola</taxon>
    </lineage>
</organism>
<reference evidence="1" key="1">
    <citation type="journal article" date="2013" name="Genome Announc.">
        <title>Draft Genome Sequence of Loktanella cinnabarina LL-001T, Isolated from Deep-Sea Floor Sediment.</title>
        <authorList>
            <person name="Nishi S."/>
            <person name="Tsubouchi T."/>
            <person name="Takaki Y."/>
            <person name="Koyanagi R."/>
            <person name="Satoh N."/>
            <person name="Maruyama T."/>
            <person name="Hatada Y."/>
        </authorList>
    </citation>
    <scope>NUCLEOTIDE SEQUENCE [LARGE SCALE GENOMIC DNA]</scope>
    <source>
        <strain evidence="1">LL-001</strain>
    </source>
</reference>
<comment type="caution">
    <text evidence="1">The sequence shown here is derived from an EMBL/GenBank/DDBJ whole genome shotgun (WGS) entry which is preliminary data.</text>
</comment>
<dbReference type="OrthoDB" id="7838199at2"/>
<dbReference type="EMBL" id="BATB01000068">
    <property type="protein sequence ID" value="GAD57200.1"/>
    <property type="molecule type" value="Genomic_DNA"/>
</dbReference>
<proteinExistence type="predicted"/>
<evidence type="ECO:0000313" key="2">
    <source>
        <dbReference type="Proteomes" id="UP000016566"/>
    </source>
</evidence>
<protein>
    <submittedName>
        <fullName evidence="1">Uncharacterized protein</fullName>
    </submittedName>
</protein>
<keyword evidence="2" id="KW-1185">Reference proteome</keyword>
<name>U2Z6Z7_9RHOB</name>
<gene>
    <name evidence="1" type="ORF">MBELCI_3252</name>
</gene>
<accession>U2Z6Z7</accession>
<dbReference type="eggNOG" id="ENOG5033ZEZ">
    <property type="taxonomic scope" value="Bacteria"/>
</dbReference>
<evidence type="ECO:0000313" key="1">
    <source>
        <dbReference type="EMBL" id="GAD57200.1"/>
    </source>
</evidence>
<dbReference type="Proteomes" id="UP000016566">
    <property type="component" value="Unassembled WGS sequence"/>
</dbReference>
<sequence>MGDDKVRITADLADLVKPITLPPAAQKLFLALVYLQDQTDHRWTRQNWEDRAKVRFFCGLGDLRALGCAPKARNARFFQTAVAALAQRPDLFGKIELCTASGHLLWSFSAKVWQAMSKMEPYGLMRIGDIARIAGGPDLVLLTQIVVQRGKHMPNFVLTGRDLGLDSPDAGDPDLFDLRAMRRRLEPALRRWAGYIGSPVHLGYEQRGHMPGYVRARIRFKGRPNFWTDAAIQRFPLNTKVFKIAP</sequence>
<dbReference type="RefSeq" id="WP_021695299.1">
    <property type="nucleotide sequence ID" value="NZ_BATB01000068.1"/>
</dbReference>
<dbReference type="AlphaFoldDB" id="U2Z6Z7"/>